<dbReference type="Pfam" id="PF07647">
    <property type="entry name" value="SAM_2"/>
    <property type="match status" value="1"/>
</dbReference>
<dbReference type="AlphaFoldDB" id="A0A9P1D4X5"/>
<dbReference type="Gene3D" id="1.10.150.50">
    <property type="entry name" value="Transcription Factor, Ets-1"/>
    <property type="match status" value="1"/>
</dbReference>
<feature type="domain" description="SAM" evidence="2">
    <location>
        <begin position="69"/>
        <end position="135"/>
    </location>
</feature>
<name>A0A9P1D4X5_9DINO</name>
<dbReference type="SUPFAM" id="SSF47769">
    <property type="entry name" value="SAM/Pointed domain"/>
    <property type="match status" value="1"/>
</dbReference>
<dbReference type="EMBL" id="CAMXCT010003187">
    <property type="protein sequence ID" value="CAI4002931.1"/>
    <property type="molecule type" value="Genomic_DNA"/>
</dbReference>
<dbReference type="EMBL" id="CAMXCT020003187">
    <property type="protein sequence ID" value="CAL1156306.1"/>
    <property type="molecule type" value="Genomic_DNA"/>
</dbReference>
<dbReference type="Proteomes" id="UP001152797">
    <property type="component" value="Unassembled WGS sequence"/>
</dbReference>
<feature type="region of interest" description="Disordered" evidence="1">
    <location>
        <begin position="1"/>
        <end position="26"/>
    </location>
</feature>
<reference evidence="3" key="1">
    <citation type="submission" date="2022-10" db="EMBL/GenBank/DDBJ databases">
        <authorList>
            <person name="Chen Y."/>
            <person name="Dougan E. K."/>
            <person name="Chan C."/>
            <person name="Rhodes N."/>
            <person name="Thang M."/>
        </authorList>
    </citation>
    <scope>NUCLEOTIDE SEQUENCE</scope>
</reference>
<accession>A0A9P1D4X5</accession>
<gene>
    <name evidence="3" type="ORF">C1SCF055_LOCUS28841</name>
</gene>
<reference evidence="4" key="2">
    <citation type="submission" date="2024-04" db="EMBL/GenBank/DDBJ databases">
        <authorList>
            <person name="Chen Y."/>
            <person name="Shah S."/>
            <person name="Dougan E. K."/>
            <person name="Thang M."/>
            <person name="Chan C."/>
        </authorList>
    </citation>
    <scope>NUCLEOTIDE SEQUENCE [LARGE SCALE GENOMIC DNA]</scope>
</reference>
<evidence type="ECO:0000313" key="3">
    <source>
        <dbReference type="EMBL" id="CAI4002931.1"/>
    </source>
</evidence>
<dbReference type="SMART" id="SM00454">
    <property type="entry name" value="SAM"/>
    <property type="match status" value="1"/>
</dbReference>
<dbReference type="InterPro" id="IPR001660">
    <property type="entry name" value="SAM"/>
</dbReference>
<comment type="caution">
    <text evidence="3">The sequence shown here is derived from an EMBL/GenBank/DDBJ whole genome shotgun (WGS) entry which is preliminary data.</text>
</comment>
<evidence type="ECO:0000256" key="1">
    <source>
        <dbReference type="SAM" id="MobiDB-lite"/>
    </source>
</evidence>
<protein>
    <submittedName>
        <fullName evidence="5">SAM domain-containing protein</fullName>
    </submittedName>
</protein>
<evidence type="ECO:0000313" key="5">
    <source>
        <dbReference type="EMBL" id="CAL4790243.1"/>
    </source>
</evidence>
<proteinExistence type="predicted"/>
<organism evidence="3">
    <name type="scientific">Cladocopium goreaui</name>
    <dbReference type="NCBI Taxonomy" id="2562237"/>
    <lineage>
        <taxon>Eukaryota</taxon>
        <taxon>Sar</taxon>
        <taxon>Alveolata</taxon>
        <taxon>Dinophyceae</taxon>
        <taxon>Suessiales</taxon>
        <taxon>Symbiodiniaceae</taxon>
        <taxon>Cladocopium</taxon>
    </lineage>
</organism>
<evidence type="ECO:0000313" key="4">
    <source>
        <dbReference type="EMBL" id="CAL1156306.1"/>
    </source>
</evidence>
<dbReference type="EMBL" id="CAMXCT030003187">
    <property type="protein sequence ID" value="CAL4790243.1"/>
    <property type="molecule type" value="Genomic_DNA"/>
</dbReference>
<evidence type="ECO:0000259" key="2">
    <source>
        <dbReference type="SMART" id="SM00454"/>
    </source>
</evidence>
<keyword evidence="6" id="KW-1185">Reference proteome</keyword>
<evidence type="ECO:0000313" key="6">
    <source>
        <dbReference type="Proteomes" id="UP001152797"/>
    </source>
</evidence>
<dbReference type="InterPro" id="IPR013761">
    <property type="entry name" value="SAM/pointed_sf"/>
</dbReference>
<sequence length="306" mass="32986">MAWTPLPRPDERFRTRPKAVSKSPGVLDTWTPKPKVKIAPAVLEALPDPPAAALPVSSASARLRAALEYEDAEAAEVKSFLRANGFHQYVAAFMENGFDCMEVVEEMEERHMKDLGMKPGHIIKLKLRLASSRGEAPSSAGGTPQRQSLIPEVGAAASPLVLPLPATKPAAATSAASSPGASLLHGQLDEEAEAIAFQEAVAAWRNAGQPKMTRDEQIMEQPGRAETTTVPSAPAAVKKCCYQCFRALGAWVHPSHRTDATVATRPLPHMFRPARLYLLQSRVVCSHWLSSLIGYLSNNAGLGSKR</sequence>
<dbReference type="OrthoDB" id="1919336at2759"/>